<organism evidence="1 2">
    <name type="scientific">Trichonephila inaurata madagascariensis</name>
    <dbReference type="NCBI Taxonomy" id="2747483"/>
    <lineage>
        <taxon>Eukaryota</taxon>
        <taxon>Metazoa</taxon>
        <taxon>Ecdysozoa</taxon>
        <taxon>Arthropoda</taxon>
        <taxon>Chelicerata</taxon>
        <taxon>Arachnida</taxon>
        <taxon>Araneae</taxon>
        <taxon>Araneomorphae</taxon>
        <taxon>Entelegynae</taxon>
        <taxon>Araneoidea</taxon>
        <taxon>Nephilidae</taxon>
        <taxon>Trichonephila</taxon>
        <taxon>Trichonephila inaurata</taxon>
    </lineage>
</organism>
<comment type="caution">
    <text evidence="1">The sequence shown here is derived from an EMBL/GenBank/DDBJ whole genome shotgun (WGS) entry which is preliminary data.</text>
</comment>
<sequence length="112" mass="13243">MNSTDLGPFTENSDAKEQWISRIEVTVERAESSANMCEFYQTVYCMLNNDFSKLYDLDFPKDESRRNEARFDLREISMLLTKIRKLMKSMTFMQNMTDAFQSSFLHLLTLKL</sequence>
<dbReference type="AlphaFoldDB" id="A0A8X6X4Y3"/>
<gene>
    <name evidence="1" type="primary">NCL1_20477</name>
    <name evidence="1" type="ORF">TNIN_287021</name>
</gene>
<keyword evidence="2" id="KW-1185">Reference proteome</keyword>
<accession>A0A8X6X4Y3</accession>
<dbReference type="Proteomes" id="UP000886998">
    <property type="component" value="Unassembled WGS sequence"/>
</dbReference>
<reference evidence="1" key="1">
    <citation type="submission" date="2020-08" db="EMBL/GenBank/DDBJ databases">
        <title>Multicomponent nature underlies the extraordinary mechanical properties of spider dragline silk.</title>
        <authorList>
            <person name="Kono N."/>
            <person name="Nakamura H."/>
            <person name="Mori M."/>
            <person name="Yoshida Y."/>
            <person name="Ohtoshi R."/>
            <person name="Malay A.D."/>
            <person name="Moran D.A.P."/>
            <person name="Tomita M."/>
            <person name="Numata K."/>
            <person name="Arakawa K."/>
        </authorList>
    </citation>
    <scope>NUCLEOTIDE SEQUENCE</scope>
</reference>
<protein>
    <submittedName>
        <fullName evidence="1">Uncharacterized protein</fullName>
    </submittedName>
</protein>
<name>A0A8X6X4Y3_9ARAC</name>
<dbReference type="EMBL" id="BMAV01005190">
    <property type="protein sequence ID" value="GFY46094.1"/>
    <property type="molecule type" value="Genomic_DNA"/>
</dbReference>
<evidence type="ECO:0000313" key="1">
    <source>
        <dbReference type="EMBL" id="GFY46094.1"/>
    </source>
</evidence>
<evidence type="ECO:0000313" key="2">
    <source>
        <dbReference type="Proteomes" id="UP000886998"/>
    </source>
</evidence>
<proteinExistence type="predicted"/>